<evidence type="ECO:0000313" key="1">
    <source>
        <dbReference type="EMBL" id="PPQ29433.1"/>
    </source>
</evidence>
<dbReference type="EMBL" id="NHRY01000227">
    <property type="protein sequence ID" value="PPQ29433.1"/>
    <property type="molecule type" value="Genomic_DNA"/>
</dbReference>
<proteinExistence type="predicted"/>
<dbReference type="Proteomes" id="UP000239724">
    <property type="component" value="Unassembled WGS sequence"/>
</dbReference>
<reference evidence="1 2" key="1">
    <citation type="journal article" date="2018" name="Arch. Microbiol.">
        <title>New insights into the metabolic potential of the phototrophic purple bacterium Rhodopila globiformis DSM 161(T) from its draft genome sequence and evidence for a vanadium-dependent nitrogenase.</title>
        <authorList>
            <person name="Imhoff J.F."/>
            <person name="Rahn T."/>
            <person name="Kunzel S."/>
            <person name="Neulinger S.C."/>
        </authorList>
    </citation>
    <scope>NUCLEOTIDE SEQUENCE [LARGE SCALE GENOMIC DNA]</scope>
    <source>
        <strain evidence="1 2">DSM 161</strain>
    </source>
</reference>
<name>A0A2S6N481_RHOGL</name>
<protein>
    <submittedName>
        <fullName evidence="1">Uncharacterized protein</fullName>
    </submittedName>
</protein>
<gene>
    <name evidence="1" type="ORF">CCS01_21690</name>
</gene>
<keyword evidence="2" id="KW-1185">Reference proteome</keyword>
<dbReference type="AlphaFoldDB" id="A0A2S6N481"/>
<dbReference type="RefSeq" id="WP_104520909.1">
    <property type="nucleotide sequence ID" value="NZ_NHRY01000227.1"/>
</dbReference>
<sequence>MSQYMQCIASSIGPIVVRRGTLSLVVSVDGIAPRRHATIVDGWGGLQSVTEREDGHWRLIQGDAGGFAEFVSV</sequence>
<accession>A0A2S6N481</accession>
<evidence type="ECO:0000313" key="2">
    <source>
        <dbReference type="Proteomes" id="UP000239724"/>
    </source>
</evidence>
<organism evidence="1 2">
    <name type="scientific">Rhodopila globiformis</name>
    <name type="common">Rhodopseudomonas globiformis</name>
    <dbReference type="NCBI Taxonomy" id="1071"/>
    <lineage>
        <taxon>Bacteria</taxon>
        <taxon>Pseudomonadati</taxon>
        <taxon>Pseudomonadota</taxon>
        <taxon>Alphaproteobacteria</taxon>
        <taxon>Acetobacterales</taxon>
        <taxon>Acetobacteraceae</taxon>
        <taxon>Rhodopila</taxon>
    </lineage>
</organism>
<comment type="caution">
    <text evidence="1">The sequence shown here is derived from an EMBL/GenBank/DDBJ whole genome shotgun (WGS) entry which is preliminary data.</text>
</comment>